<accession>A0A017SZ79</accession>
<comment type="caution">
    <text evidence="2">The sequence shown here is derived from an EMBL/GenBank/DDBJ whole genome shotgun (WGS) entry which is preliminary data.</text>
</comment>
<feature type="compositionally biased region" description="Acidic residues" evidence="1">
    <location>
        <begin position="21"/>
        <end position="37"/>
    </location>
</feature>
<evidence type="ECO:0000313" key="3">
    <source>
        <dbReference type="Proteomes" id="UP000019678"/>
    </source>
</evidence>
<feature type="region of interest" description="Disordered" evidence="1">
    <location>
        <begin position="11"/>
        <end position="37"/>
    </location>
</feature>
<organism evidence="2 3">
    <name type="scientific">Chondromyces apiculatus DSM 436</name>
    <dbReference type="NCBI Taxonomy" id="1192034"/>
    <lineage>
        <taxon>Bacteria</taxon>
        <taxon>Pseudomonadati</taxon>
        <taxon>Myxococcota</taxon>
        <taxon>Polyangia</taxon>
        <taxon>Polyangiales</taxon>
        <taxon>Polyangiaceae</taxon>
        <taxon>Chondromyces</taxon>
    </lineage>
</organism>
<dbReference type="EMBL" id="ASRX01000077">
    <property type="protein sequence ID" value="EYF01586.1"/>
    <property type="molecule type" value="Genomic_DNA"/>
</dbReference>
<dbReference type="STRING" id="1192034.CAP_8026"/>
<keyword evidence="3" id="KW-1185">Reference proteome</keyword>
<protein>
    <submittedName>
        <fullName evidence="2">Uncharacterized protein</fullName>
    </submittedName>
</protein>
<name>A0A017SZ79_9BACT</name>
<dbReference type="AlphaFoldDB" id="A0A017SZ79"/>
<reference evidence="2 3" key="1">
    <citation type="submission" date="2013-05" db="EMBL/GenBank/DDBJ databases">
        <title>Genome assembly of Chondromyces apiculatus DSM 436.</title>
        <authorList>
            <person name="Sharma G."/>
            <person name="Khatri I."/>
            <person name="Kaur C."/>
            <person name="Mayilraj S."/>
            <person name="Subramanian S."/>
        </authorList>
    </citation>
    <scope>NUCLEOTIDE SEQUENCE [LARGE SCALE GENOMIC DNA]</scope>
    <source>
        <strain evidence="2 3">DSM 436</strain>
    </source>
</reference>
<evidence type="ECO:0000313" key="2">
    <source>
        <dbReference type="EMBL" id="EYF01586.1"/>
    </source>
</evidence>
<dbReference type="Proteomes" id="UP000019678">
    <property type="component" value="Unassembled WGS sequence"/>
</dbReference>
<gene>
    <name evidence="2" type="ORF">CAP_8026</name>
</gene>
<evidence type="ECO:0000256" key="1">
    <source>
        <dbReference type="SAM" id="MobiDB-lite"/>
    </source>
</evidence>
<sequence length="37" mass="4269">MHVRQPCARFHGSSLGYEDPFFGEEREEDGEREEVAA</sequence>
<proteinExistence type="predicted"/>